<dbReference type="PANTHER" id="PTHR43584:SF8">
    <property type="entry name" value="N-ACETYLMURAMATE ALPHA-1-PHOSPHATE URIDYLYLTRANSFERASE"/>
    <property type="match status" value="1"/>
</dbReference>
<keyword evidence="4" id="KW-1185">Reference proteome</keyword>
<protein>
    <submittedName>
        <fullName evidence="3">Sugar nucleotidyl transferase</fullName>
    </submittedName>
</protein>
<dbReference type="Gene3D" id="2.160.10.10">
    <property type="entry name" value="Hexapeptide repeat proteins"/>
    <property type="match status" value="1"/>
</dbReference>
<evidence type="ECO:0000313" key="3">
    <source>
        <dbReference type="EMBL" id="UYQ94277.1"/>
    </source>
</evidence>
<accession>A0ABY6J7L2</accession>
<dbReference type="GO" id="GO:0016740">
    <property type="term" value="F:transferase activity"/>
    <property type="evidence" value="ECO:0007669"/>
    <property type="project" value="UniProtKB-KW"/>
</dbReference>
<dbReference type="Pfam" id="PF13562">
    <property type="entry name" value="NTP_transf_4"/>
    <property type="match status" value="1"/>
</dbReference>
<dbReference type="InterPro" id="IPR023917">
    <property type="entry name" value="Bifunctiontional_GlmU_bac-type"/>
</dbReference>
<organism evidence="3 4">
    <name type="scientific">Chitinophaga horti</name>
    <dbReference type="NCBI Taxonomy" id="2920382"/>
    <lineage>
        <taxon>Bacteria</taxon>
        <taxon>Pseudomonadati</taxon>
        <taxon>Bacteroidota</taxon>
        <taxon>Chitinophagia</taxon>
        <taxon>Chitinophagales</taxon>
        <taxon>Chitinophagaceae</taxon>
        <taxon>Chitinophaga</taxon>
    </lineage>
</organism>
<keyword evidence="1 3" id="KW-0808">Transferase</keyword>
<evidence type="ECO:0000256" key="1">
    <source>
        <dbReference type="ARBA" id="ARBA00022679"/>
    </source>
</evidence>
<gene>
    <name evidence="3" type="ORF">MKQ68_04120</name>
</gene>
<dbReference type="Proteomes" id="UP001162741">
    <property type="component" value="Chromosome"/>
</dbReference>
<dbReference type="EMBL" id="CP107006">
    <property type="protein sequence ID" value="UYQ94277.1"/>
    <property type="molecule type" value="Genomic_DNA"/>
</dbReference>
<dbReference type="SUPFAM" id="SSF51161">
    <property type="entry name" value="Trimeric LpxA-like enzymes"/>
    <property type="match status" value="1"/>
</dbReference>
<dbReference type="PANTHER" id="PTHR43584">
    <property type="entry name" value="NUCLEOTIDYL TRANSFERASE"/>
    <property type="match status" value="1"/>
</dbReference>
<keyword evidence="2" id="KW-0012">Acyltransferase</keyword>
<proteinExistence type="predicted"/>
<dbReference type="InterPro" id="IPR050065">
    <property type="entry name" value="GlmU-like"/>
</dbReference>
<dbReference type="InterPro" id="IPR011004">
    <property type="entry name" value="Trimer_LpxA-like_sf"/>
</dbReference>
<evidence type="ECO:0000256" key="2">
    <source>
        <dbReference type="ARBA" id="ARBA00023315"/>
    </source>
</evidence>
<name>A0ABY6J7L2_9BACT</name>
<reference evidence="3" key="1">
    <citation type="submission" date="2022-10" db="EMBL/GenBank/DDBJ databases">
        <title>Chitinophaga sp. nov., isolated from soil.</title>
        <authorList>
            <person name="Jeon C.O."/>
        </authorList>
    </citation>
    <scope>NUCLEOTIDE SEQUENCE</scope>
    <source>
        <strain evidence="3">R8</strain>
    </source>
</reference>
<dbReference type="RefSeq" id="WP_264282199.1">
    <property type="nucleotide sequence ID" value="NZ_CP107006.1"/>
</dbReference>
<evidence type="ECO:0000313" key="4">
    <source>
        <dbReference type="Proteomes" id="UP001162741"/>
    </source>
</evidence>
<dbReference type="NCBIfam" id="TIGR03991">
    <property type="entry name" value="alt_bact_glmU"/>
    <property type="match status" value="1"/>
</dbReference>
<sequence>MSPNYILFDTPDRDLLFPFTHTRPAAACKVGLLTIQQKWERLLNATLSHFTVPYLQEKYPLVTGDINILLNGHVLPTAELVEVVKSLQNGEELYKDGSLLAKVVSGLDFLQPSVGGRRNFEGDIKRIDYPWHISQLNDYGIRQDFKILTEGRVSAVIPASNQVVNPEHIFIEEGAAVACSVLNASTGPIYIGKNAQIMEGCLVRGPLAMDEGAVLKMGAKIYGATSIGANSVVGGEVKNTVFFDHSNKGHDGYLGDAVIGEWCNLGASTNCSNLKNNAREVRVWMEGRKEAWSAGLKCGVLMGDYSRCGINTMFNTGTVVGVSANVFGSDFPPKFVPSFTWGTNVDASYRLAEALRDAESWMQLKGKTLSDMEKRMLTYIFEAQRSQK</sequence>